<dbReference type="AlphaFoldDB" id="A0A1I3T697"/>
<organism evidence="5 6">
    <name type="scientific">Paraburkholderia megapolitana</name>
    <dbReference type="NCBI Taxonomy" id="420953"/>
    <lineage>
        <taxon>Bacteria</taxon>
        <taxon>Pseudomonadati</taxon>
        <taxon>Pseudomonadota</taxon>
        <taxon>Betaproteobacteria</taxon>
        <taxon>Burkholderiales</taxon>
        <taxon>Burkholderiaceae</taxon>
        <taxon>Paraburkholderia</taxon>
    </lineage>
</organism>
<evidence type="ECO:0000313" key="6">
    <source>
        <dbReference type="Proteomes" id="UP000199548"/>
    </source>
</evidence>
<evidence type="ECO:0000256" key="1">
    <source>
        <dbReference type="ARBA" id="ARBA00023239"/>
    </source>
</evidence>
<evidence type="ECO:0000313" key="5">
    <source>
        <dbReference type="EMBL" id="SFJ66022.1"/>
    </source>
</evidence>
<sequence>MNASTARLRGVLAPVLTPFSADGTPSAARYVRHCRLLLNQGVSLAAFGTNSEANSLSVREKRMLLDALVEAGLPTARMMPGTGACAIPDTVELTRHALAYGCAGVLMLPPFYYKGVSDEGLFRSFASVIDTVADPRLRIYLYHIPQVAQVGISAALIERLLRAYPGIVAGIKDSSGDWQNTEVLLDAFQPDGFDVFAGSETFLLRTLQRGGAGCITATANVNAKAIAQLAREWHADDAPAQQRALDTTRAALQRFPMIAAMKAAIAWQSGDDGWAAVRPPLVELDAAQRRDLESALTNIGFRIDGAATLAEHAEEVVHPGR</sequence>
<dbReference type="SMART" id="SM01130">
    <property type="entry name" value="DHDPS"/>
    <property type="match status" value="1"/>
</dbReference>
<dbReference type="STRING" id="420953.SAMN05192543_109108"/>
<evidence type="ECO:0000256" key="4">
    <source>
        <dbReference type="PIRSR" id="PIRSR001365-2"/>
    </source>
</evidence>
<accession>A0A1I3T697</accession>
<dbReference type="InterPro" id="IPR013785">
    <property type="entry name" value="Aldolase_TIM"/>
</dbReference>
<name>A0A1I3T697_9BURK</name>
<dbReference type="PANTHER" id="PTHR12128">
    <property type="entry name" value="DIHYDRODIPICOLINATE SYNTHASE"/>
    <property type="match status" value="1"/>
</dbReference>
<dbReference type="Proteomes" id="UP000199548">
    <property type="component" value="Unassembled WGS sequence"/>
</dbReference>
<feature type="active site" description="Schiff-base intermediate with substrate" evidence="3">
    <location>
        <position position="172"/>
    </location>
</feature>
<dbReference type="RefSeq" id="WP_091017853.1">
    <property type="nucleotide sequence ID" value="NZ_CP041743.1"/>
</dbReference>
<keyword evidence="6" id="KW-1185">Reference proteome</keyword>
<comment type="similarity">
    <text evidence="2">Belongs to the DapA family.</text>
</comment>
<dbReference type="PANTHER" id="PTHR12128:SF67">
    <property type="entry name" value="BLR3884 PROTEIN"/>
    <property type="match status" value="1"/>
</dbReference>
<dbReference type="EMBL" id="FOQU01000009">
    <property type="protein sequence ID" value="SFJ66022.1"/>
    <property type="molecule type" value="Genomic_DNA"/>
</dbReference>
<feature type="binding site" evidence="4">
    <location>
        <position position="215"/>
    </location>
    <ligand>
        <name>pyruvate</name>
        <dbReference type="ChEBI" id="CHEBI:15361"/>
    </ligand>
</feature>
<dbReference type="InterPro" id="IPR002220">
    <property type="entry name" value="DapA-like"/>
</dbReference>
<dbReference type="Gene3D" id="3.20.20.70">
    <property type="entry name" value="Aldolase class I"/>
    <property type="match status" value="1"/>
</dbReference>
<keyword evidence="1 2" id="KW-0456">Lyase</keyword>
<dbReference type="GO" id="GO:0008840">
    <property type="term" value="F:4-hydroxy-tetrahydrodipicolinate synthase activity"/>
    <property type="evidence" value="ECO:0007669"/>
    <property type="project" value="TreeGrafter"/>
</dbReference>
<dbReference type="CDD" id="cd00408">
    <property type="entry name" value="DHDPS-like"/>
    <property type="match status" value="1"/>
</dbReference>
<dbReference type="OrthoDB" id="9816489at2"/>
<feature type="active site" description="Proton donor/acceptor" evidence="3">
    <location>
        <position position="142"/>
    </location>
</feature>
<dbReference type="PIRSF" id="PIRSF001365">
    <property type="entry name" value="DHDPS"/>
    <property type="match status" value="1"/>
</dbReference>
<gene>
    <name evidence="5" type="ORF">SAMN05192543_109108</name>
</gene>
<dbReference type="Pfam" id="PF00701">
    <property type="entry name" value="DHDPS"/>
    <property type="match status" value="1"/>
</dbReference>
<evidence type="ECO:0000256" key="2">
    <source>
        <dbReference type="PIRNR" id="PIRNR001365"/>
    </source>
</evidence>
<proteinExistence type="inferred from homology"/>
<protein>
    <submittedName>
        <fullName evidence="5">4-hydroxy-tetrahydrodipicolinate synthase</fullName>
    </submittedName>
</protein>
<evidence type="ECO:0000256" key="3">
    <source>
        <dbReference type="PIRSR" id="PIRSR001365-1"/>
    </source>
</evidence>
<reference evidence="5 6" key="1">
    <citation type="submission" date="2016-10" db="EMBL/GenBank/DDBJ databases">
        <authorList>
            <person name="de Groot N.N."/>
        </authorList>
    </citation>
    <scope>NUCLEOTIDE SEQUENCE [LARGE SCALE GENOMIC DNA]</scope>
    <source>
        <strain evidence="5 6">LMG 23650</strain>
    </source>
</reference>
<dbReference type="SUPFAM" id="SSF51569">
    <property type="entry name" value="Aldolase"/>
    <property type="match status" value="1"/>
</dbReference>